<protein>
    <submittedName>
        <fullName evidence="11">Basal cell adhesion molecule-like isoform X1</fullName>
    </submittedName>
</protein>
<feature type="signal peptide" evidence="8">
    <location>
        <begin position="1"/>
        <end position="28"/>
    </location>
</feature>
<keyword evidence="5" id="KW-0393">Immunoglobulin domain</keyword>
<comment type="subcellular location">
    <subcellularLocation>
        <location evidence="1">Membrane</location>
        <topology evidence="1">Single-pass type I membrane protein</topology>
    </subcellularLocation>
</comment>
<dbReference type="Gene3D" id="2.60.40.10">
    <property type="entry name" value="Immunoglobulins"/>
    <property type="match status" value="5"/>
</dbReference>
<evidence type="ECO:0000256" key="5">
    <source>
        <dbReference type="ARBA" id="ARBA00023319"/>
    </source>
</evidence>
<evidence type="ECO:0000256" key="4">
    <source>
        <dbReference type="ARBA" id="ARBA00023180"/>
    </source>
</evidence>
<feature type="chain" id="PRO_5027862672" evidence="8">
    <location>
        <begin position="29"/>
        <end position="731"/>
    </location>
</feature>
<dbReference type="OrthoDB" id="6413693at2759"/>
<feature type="region of interest" description="Disordered" evidence="6">
    <location>
        <begin position="644"/>
        <end position="731"/>
    </location>
</feature>
<evidence type="ECO:0000313" key="10">
    <source>
        <dbReference type="Proteomes" id="UP000515135"/>
    </source>
</evidence>
<dbReference type="CDD" id="cd00096">
    <property type="entry name" value="Ig"/>
    <property type="match status" value="1"/>
</dbReference>
<dbReference type="Pfam" id="PF07686">
    <property type="entry name" value="V-set"/>
    <property type="match status" value="1"/>
</dbReference>
<dbReference type="GO" id="GO:0005911">
    <property type="term" value="C:cell-cell junction"/>
    <property type="evidence" value="ECO:0007669"/>
    <property type="project" value="TreeGrafter"/>
</dbReference>
<dbReference type="InterPro" id="IPR003599">
    <property type="entry name" value="Ig_sub"/>
</dbReference>
<feature type="transmembrane region" description="Helical" evidence="7">
    <location>
        <begin position="547"/>
        <end position="570"/>
    </location>
</feature>
<dbReference type="SMART" id="SM00408">
    <property type="entry name" value="IGc2"/>
    <property type="match status" value="5"/>
</dbReference>
<gene>
    <name evidence="11" type="primary">LOC109474985</name>
</gene>
<evidence type="ECO:0000256" key="8">
    <source>
        <dbReference type="SAM" id="SignalP"/>
    </source>
</evidence>
<dbReference type="PANTHER" id="PTHR11640:SF164">
    <property type="entry name" value="MAM DOMAIN-CONTAINING GLYCOSYLPHOSPHATIDYLINOSITOL ANCHOR PROTEIN 1"/>
    <property type="match status" value="1"/>
</dbReference>
<keyword evidence="3" id="KW-1015">Disulfide bond</keyword>
<feature type="domain" description="Ig-like" evidence="9">
    <location>
        <begin position="243"/>
        <end position="333"/>
    </location>
</feature>
<dbReference type="SUPFAM" id="SSF48726">
    <property type="entry name" value="Immunoglobulin"/>
    <property type="match status" value="4"/>
</dbReference>
<accession>A0A6P4ZIY4</accession>
<dbReference type="GO" id="GO:0098609">
    <property type="term" value="P:cell-cell adhesion"/>
    <property type="evidence" value="ECO:0007669"/>
    <property type="project" value="TreeGrafter"/>
</dbReference>
<reference evidence="11" key="1">
    <citation type="submission" date="2025-08" db="UniProtKB">
        <authorList>
            <consortium name="RefSeq"/>
        </authorList>
    </citation>
    <scope>IDENTIFICATION</scope>
    <source>
        <tissue evidence="11">Gonad</tissue>
    </source>
</reference>
<dbReference type="Proteomes" id="UP000515135">
    <property type="component" value="Unplaced"/>
</dbReference>
<name>A0A6P4ZIY4_BRABE</name>
<sequence>MAGRAFMQLSAVLAFLASFLVLLVDIEAAVTVSVGPAQTVLKENTVVLQCTYSVTPAAQVDIITWSFTSSTESREVVTMLANTQSVFGTYENRASITEQASLRIENVGENDEGTYRCTVKVLSQGSADTKSVDLTVLVAASAPTIVSTVNSAARAGDDLTLTCRSDGGKPLPTLTWFNGTQPMDAGVGEPTTNEAARQVIRDLSLSPVTRFDDQANFVCKADQGYPDQLDVQTAEQVLDVQYPPVASISSNPNSSVKETNTLTLTCVVQSNPDPSQIRWLKVSGDSADVLQTGLTTTYVIPKINRSQNGTYRCEASNGVIPRDRESDGQATVNIDVYYAPKISSSFVQPFEVNFGSSLPAVTCEAEGNPTPNLQWVQVGSGRTFNNPLSFATMTYAEDGTFTCVAAALDFPKDTVNVTVNVIGRPDIIGDSPAAREFMEGKTAQIVCEIQAKPRPSRVEWFLLDSSDNRAIITTGGPYRILQENLPKGMKSILQINSMKPEHSGRYVCKATNTYGEDEQYFDVTLQAEDVVTTARGLYTDNGSDTTLVIIIVVVVLLLLLLLVGIGLMLAHKRGLLPCKGEPETGKGGRYVSYRDENVTNEFSIEMADKDKSPTAPLPSRVESSQYIPTPLVAASYEARLSGASFGEPRSPVGQDKPDGKKVNSPAFPEPTTEEPPVQTSQGGYRDEDGLNNAELDLSSRKPASRRPIVDPKDTMDMDYPTLRQQTTSPYV</sequence>
<keyword evidence="7" id="KW-1133">Transmembrane helix</keyword>
<keyword evidence="4" id="KW-0325">Glycoprotein</keyword>
<evidence type="ECO:0000259" key="9">
    <source>
        <dbReference type="PROSITE" id="PS50835"/>
    </source>
</evidence>
<feature type="domain" description="Ig-like" evidence="9">
    <location>
        <begin position="425"/>
        <end position="524"/>
    </location>
</feature>
<dbReference type="GO" id="GO:0050839">
    <property type="term" value="F:cell adhesion molecule binding"/>
    <property type="evidence" value="ECO:0007669"/>
    <property type="project" value="TreeGrafter"/>
</dbReference>
<evidence type="ECO:0000256" key="6">
    <source>
        <dbReference type="SAM" id="MobiDB-lite"/>
    </source>
</evidence>
<dbReference type="GO" id="GO:0005886">
    <property type="term" value="C:plasma membrane"/>
    <property type="evidence" value="ECO:0007669"/>
    <property type="project" value="TreeGrafter"/>
</dbReference>
<dbReference type="PANTHER" id="PTHR11640">
    <property type="entry name" value="NEPHRIN"/>
    <property type="match status" value="1"/>
</dbReference>
<feature type="domain" description="Ig-like" evidence="9">
    <location>
        <begin position="28"/>
        <end position="133"/>
    </location>
</feature>
<feature type="domain" description="Ig-like" evidence="9">
    <location>
        <begin position="340"/>
        <end position="418"/>
    </location>
</feature>
<dbReference type="PROSITE" id="PS50835">
    <property type="entry name" value="IG_LIKE"/>
    <property type="match status" value="5"/>
</dbReference>
<evidence type="ECO:0000313" key="11">
    <source>
        <dbReference type="RefSeq" id="XP_019631047.1"/>
    </source>
</evidence>
<dbReference type="InterPro" id="IPR007110">
    <property type="entry name" value="Ig-like_dom"/>
</dbReference>
<evidence type="ECO:0000256" key="7">
    <source>
        <dbReference type="SAM" id="Phobius"/>
    </source>
</evidence>
<dbReference type="InterPro" id="IPR013106">
    <property type="entry name" value="Ig_V-set"/>
</dbReference>
<keyword evidence="7" id="KW-0812">Transmembrane</keyword>
<dbReference type="GeneID" id="109474985"/>
<evidence type="ECO:0000256" key="1">
    <source>
        <dbReference type="ARBA" id="ARBA00004479"/>
    </source>
</evidence>
<evidence type="ECO:0000256" key="2">
    <source>
        <dbReference type="ARBA" id="ARBA00023136"/>
    </source>
</evidence>
<dbReference type="KEGG" id="bbel:109474985"/>
<dbReference type="CDD" id="cd00099">
    <property type="entry name" value="IgV"/>
    <property type="match status" value="1"/>
</dbReference>
<dbReference type="RefSeq" id="XP_019631047.1">
    <property type="nucleotide sequence ID" value="XM_019775488.1"/>
</dbReference>
<dbReference type="InterPro" id="IPR051275">
    <property type="entry name" value="Cell_adhesion_signaling"/>
</dbReference>
<dbReference type="SMART" id="SM00406">
    <property type="entry name" value="IGv"/>
    <property type="match status" value="1"/>
</dbReference>
<dbReference type="Pfam" id="PF13927">
    <property type="entry name" value="Ig_3"/>
    <property type="match status" value="3"/>
</dbReference>
<dbReference type="InterPro" id="IPR003598">
    <property type="entry name" value="Ig_sub2"/>
</dbReference>
<feature type="compositionally biased region" description="Polar residues" evidence="6">
    <location>
        <begin position="722"/>
        <end position="731"/>
    </location>
</feature>
<dbReference type="SMART" id="SM00409">
    <property type="entry name" value="IG"/>
    <property type="match status" value="5"/>
</dbReference>
<keyword evidence="2 7" id="KW-0472">Membrane</keyword>
<dbReference type="InterPro" id="IPR013783">
    <property type="entry name" value="Ig-like_fold"/>
</dbReference>
<proteinExistence type="predicted"/>
<dbReference type="InterPro" id="IPR036179">
    <property type="entry name" value="Ig-like_dom_sf"/>
</dbReference>
<organism evidence="10 11">
    <name type="scientific">Branchiostoma belcheri</name>
    <name type="common">Amphioxus</name>
    <dbReference type="NCBI Taxonomy" id="7741"/>
    <lineage>
        <taxon>Eukaryota</taxon>
        <taxon>Metazoa</taxon>
        <taxon>Chordata</taxon>
        <taxon>Cephalochordata</taxon>
        <taxon>Leptocardii</taxon>
        <taxon>Amphioxiformes</taxon>
        <taxon>Branchiostomatidae</taxon>
        <taxon>Branchiostoma</taxon>
    </lineage>
</organism>
<evidence type="ECO:0000256" key="3">
    <source>
        <dbReference type="ARBA" id="ARBA00023157"/>
    </source>
</evidence>
<feature type="domain" description="Ig-like" evidence="9">
    <location>
        <begin position="143"/>
        <end position="232"/>
    </location>
</feature>
<keyword evidence="10" id="KW-1185">Reference proteome</keyword>
<keyword evidence="8" id="KW-0732">Signal</keyword>
<dbReference type="AlphaFoldDB" id="A0A6P4ZIY4"/>